<protein>
    <recommendedName>
        <fullName evidence="1">IrrE N-terminal-like domain-containing protein</fullName>
    </recommendedName>
</protein>
<dbReference type="HOGENOM" id="CLU_569537_0_0_10"/>
<sequence>MLFLGDEVVWADEDNGEDVPFAWSWFDLLEFLAESWPWLVLEQRYPIPVNPLYPGMFVQEAERRWQDLPETLVDDEQIKVYSFSLRHDLAMGIKGAFFPSVVIMRSGRDYFVSVPLLKRTILLPAVELLDTLTKVGDLLVGIVDEGGAGQCEPIVRKWRERELVLEEKKIAINSGLDVEARAELEGGQDPVAYWEAKDRYDSELLAVARMTSVVYSSAVQATLIQTVRNASVHDTAVLDALSMKVKEALVAEPDLPPYEQGYRLATWLREALGIVRHAPVDPETFLHGWNVEIREIELPTEADTLDAVAAWGEMHGPVVVLNTSTTCRNAHGFGRRATLAHEICHLLVDREGGLPMAEVLGGMTPSILEKRARAFAAEFLLPQAAAIEVLKTGSSVRETIGVVSDRFRVSREVAAWQIQNSPDLLSIPKSDQDEIARIVHDFGIRKES</sequence>
<organism evidence="2 3">
    <name type="scientific">Chlorobium luteolum (strain DSM 273 / BCRC 81028 / 2530)</name>
    <name type="common">Pelodictyon luteolum</name>
    <dbReference type="NCBI Taxonomy" id="319225"/>
    <lineage>
        <taxon>Bacteria</taxon>
        <taxon>Pseudomonadati</taxon>
        <taxon>Chlorobiota</taxon>
        <taxon>Chlorobiia</taxon>
        <taxon>Chlorobiales</taxon>
        <taxon>Chlorobiaceae</taxon>
        <taxon>Chlorobium/Pelodictyon group</taxon>
        <taxon>Pelodictyon</taxon>
    </lineage>
</organism>
<dbReference type="PANTHER" id="PTHR43236">
    <property type="entry name" value="ANTITOXIN HIGA1"/>
    <property type="match status" value="1"/>
</dbReference>
<feature type="domain" description="IrrE N-terminal-like" evidence="1">
    <location>
        <begin position="307"/>
        <end position="415"/>
    </location>
</feature>
<dbReference type="Gene3D" id="1.10.10.2910">
    <property type="match status" value="1"/>
</dbReference>
<dbReference type="AlphaFoldDB" id="Q3B1V3"/>
<proteinExistence type="predicted"/>
<reference evidence="3" key="1">
    <citation type="submission" date="2005-08" db="EMBL/GenBank/DDBJ databases">
        <title>Complete sequence of Pelodictyon luteolum DSM 273.</title>
        <authorList>
            <consortium name="US DOE Joint Genome Institute"/>
            <person name="Copeland A."/>
            <person name="Lucas S."/>
            <person name="Lapidus A."/>
            <person name="Barry K."/>
            <person name="Detter J.C."/>
            <person name="Glavina T."/>
            <person name="Hammon N."/>
            <person name="Israni S."/>
            <person name="Pitluck S."/>
            <person name="Bryant D."/>
            <person name="Schmutz J."/>
            <person name="Larimer F."/>
            <person name="Land M."/>
            <person name="Kyrpides N."/>
            <person name="Ivanova N."/>
            <person name="Richardson P."/>
        </authorList>
    </citation>
    <scope>NUCLEOTIDE SEQUENCE [LARGE SCALE GENOMIC DNA]</scope>
    <source>
        <strain evidence="3">DSM 273 / BCRC 81028 / 2530</strain>
    </source>
</reference>
<dbReference type="STRING" id="319225.Plut_1825"/>
<accession>Q3B1V3</accession>
<evidence type="ECO:0000313" key="3">
    <source>
        <dbReference type="Proteomes" id="UP000002709"/>
    </source>
</evidence>
<dbReference type="InterPro" id="IPR052345">
    <property type="entry name" value="Rad_response_metalloprotease"/>
</dbReference>
<dbReference type="KEGG" id="plt:Plut_1825"/>
<dbReference type="EMBL" id="CP000096">
    <property type="protein sequence ID" value="ABB24678.1"/>
    <property type="molecule type" value="Genomic_DNA"/>
</dbReference>
<dbReference type="PANTHER" id="PTHR43236:SF1">
    <property type="entry name" value="BLL7220 PROTEIN"/>
    <property type="match status" value="1"/>
</dbReference>
<evidence type="ECO:0000313" key="2">
    <source>
        <dbReference type="EMBL" id="ABB24678.1"/>
    </source>
</evidence>
<gene>
    <name evidence="2" type="ordered locus">Plut_1825</name>
</gene>
<dbReference type="Pfam" id="PF06114">
    <property type="entry name" value="Peptidase_M78"/>
    <property type="match status" value="1"/>
</dbReference>
<dbReference type="InterPro" id="IPR010359">
    <property type="entry name" value="IrrE_HExxH"/>
</dbReference>
<name>Q3B1V3_CHLL3</name>
<dbReference type="Proteomes" id="UP000002709">
    <property type="component" value="Chromosome"/>
</dbReference>
<evidence type="ECO:0000259" key="1">
    <source>
        <dbReference type="Pfam" id="PF06114"/>
    </source>
</evidence>
<keyword evidence="3" id="KW-1185">Reference proteome</keyword>
<dbReference type="eggNOG" id="COG2856">
    <property type="taxonomic scope" value="Bacteria"/>
</dbReference>